<name>A0A1U7CXD3_9BACT</name>
<keyword evidence="4" id="KW-1185">Reference proteome</keyword>
<feature type="signal peptide" evidence="2">
    <location>
        <begin position="1"/>
        <end position="28"/>
    </location>
</feature>
<dbReference type="Gene3D" id="1.25.40.10">
    <property type="entry name" value="Tetratricopeptide repeat domain"/>
    <property type="match status" value="1"/>
</dbReference>
<dbReference type="RefSeq" id="WP_076349892.1">
    <property type="nucleotide sequence ID" value="NZ_CP019082.1"/>
</dbReference>
<protein>
    <submittedName>
        <fullName evidence="3">Uncharacterized protein</fullName>
    </submittedName>
</protein>
<dbReference type="Proteomes" id="UP000186309">
    <property type="component" value="Chromosome"/>
</dbReference>
<organism evidence="3 4">
    <name type="scientific">Paludisphaera borealis</name>
    <dbReference type="NCBI Taxonomy" id="1387353"/>
    <lineage>
        <taxon>Bacteria</taxon>
        <taxon>Pseudomonadati</taxon>
        <taxon>Planctomycetota</taxon>
        <taxon>Planctomycetia</taxon>
        <taxon>Isosphaerales</taxon>
        <taxon>Isosphaeraceae</taxon>
        <taxon>Paludisphaera</taxon>
    </lineage>
</organism>
<sequence>MRPAHLAAGFPAFVIASLALGLVPPLAAQNDSGLSSGSGSGTGTGRSAGVYPPPGTRGPLRGPGRGGAVAPFREDSGRRGGAPYGPGINVQFPDDPILAPFLSLEERDASGRKTAMRITPEMIETAQQMTEAGERGRILLQITRGAILGNQLTTANKAIVAAAAAADEERNPLIHDQLIISIVTTAGLLSDALLREAKPQGAFFADDARNEAIAAARIAPDVAIRLARLEWRRSIYMAARIKSATYRSEYLERAIENMANGSATIALEYARLTEGADPGKKQPNEKQDEYKKQADEILLEAVEAAQQIERPIWKNQALERIAVAAGQSDQYDRATEIAAGIENAEARARALVLVAESQARQNQNDAATQSYNLVGQAVSSIQQNGLRGVLAGILIDSLISTGRFEDARASLVLYPSDSERFVAMGAIAESQGVRRMATEARAWIDHDVPAEYRSTLYRRLSNGMLRAISEDRAREFQGRDLDDTR</sequence>
<evidence type="ECO:0000256" key="2">
    <source>
        <dbReference type="SAM" id="SignalP"/>
    </source>
</evidence>
<feature type="compositionally biased region" description="Gly residues" evidence="1">
    <location>
        <begin position="36"/>
        <end position="46"/>
    </location>
</feature>
<dbReference type="InterPro" id="IPR011990">
    <property type="entry name" value="TPR-like_helical_dom_sf"/>
</dbReference>
<proteinExistence type="predicted"/>
<gene>
    <name evidence="3" type="ORF">BSF38_05130</name>
</gene>
<dbReference type="OrthoDB" id="253734at2"/>
<keyword evidence="2" id="KW-0732">Signal</keyword>
<evidence type="ECO:0000256" key="1">
    <source>
        <dbReference type="SAM" id="MobiDB-lite"/>
    </source>
</evidence>
<accession>A0A1U7CXD3</accession>
<dbReference type="KEGG" id="pbor:BSF38_05130"/>
<dbReference type="EMBL" id="CP019082">
    <property type="protein sequence ID" value="APW63558.1"/>
    <property type="molecule type" value="Genomic_DNA"/>
</dbReference>
<dbReference type="STRING" id="1387353.BSF38_05130"/>
<evidence type="ECO:0000313" key="4">
    <source>
        <dbReference type="Proteomes" id="UP000186309"/>
    </source>
</evidence>
<evidence type="ECO:0000313" key="3">
    <source>
        <dbReference type="EMBL" id="APW63558.1"/>
    </source>
</evidence>
<reference evidence="4" key="1">
    <citation type="submission" date="2016-12" db="EMBL/GenBank/DDBJ databases">
        <title>Comparative genomics of four Isosphaeraceae planctomycetes: a common pool of plasmids and glycoside hydrolase genes.</title>
        <authorList>
            <person name="Ivanova A."/>
        </authorList>
    </citation>
    <scope>NUCLEOTIDE SEQUENCE [LARGE SCALE GENOMIC DNA]</scope>
    <source>
        <strain evidence="4">PX4</strain>
    </source>
</reference>
<feature type="chain" id="PRO_5012414248" evidence="2">
    <location>
        <begin position="29"/>
        <end position="485"/>
    </location>
</feature>
<dbReference type="AlphaFoldDB" id="A0A1U7CXD3"/>
<feature type="region of interest" description="Disordered" evidence="1">
    <location>
        <begin position="31"/>
        <end position="89"/>
    </location>
</feature>